<evidence type="ECO:0000256" key="1">
    <source>
        <dbReference type="ARBA" id="ARBA00001286"/>
    </source>
</evidence>
<dbReference type="AlphaFoldDB" id="A0AAN5AI54"/>
<dbReference type="InterPro" id="IPR008332">
    <property type="entry name" value="MethylG_MeTrfase_N"/>
</dbReference>
<dbReference type="GO" id="GO:0032259">
    <property type="term" value="P:methylation"/>
    <property type="evidence" value="ECO:0007669"/>
    <property type="project" value="UniProtKB-KW"/>
</dbReference>
<dbReference type="Pfam" id="PF01035">
    <property type="entry name" value="DNA_binding_1"/>
    <property type="match status" value="1"/>
</dbReference>
<evidence type="ECO:0000256" key="8">
    <source>
        <dbReference type="ARBA" id="ARBA00049348"/>
    </source>
</evidence>
<comment type="caution">
    <text evidence="12">The sequence shown here is derived from an EMBL/GenBank/DDBJ whole genome shotgun (WGS) entry which is preliminary data.</text>
</comment>
<evidence type="ECO:0000256" key="9">
    <source>
        <dbReference type="HAMAP-Rule" id="MF_00772"/>
    </source>
</evidence>
<evidence type="ECO:0000256" key="5">
    <source>
        <dbReference type="ARBA" id="ARBA00022679"/>
    </source>
</evidence>
<dbReference type="CDD" id="cd06445">
    <property type="entry name" value="ATase"/>
    <property type="match status" value="1"/>
</dbReference>
<keyword evidence="4 9" id="KW-0489">Methyltransferase</keyword>
<dbReference type="EC" id="2.1.1.63" evidence="9"/>
<dbReference type="InterPro" id="IPR036631">
    <property type="entry name" value="MGMT_N_sf"/>
</dbReference>
<feature type="domain" description="Methylated-DNA-[protein]-cysteine S-methyltransferase DNA binding" evidence="10">
    <location>
        <begin position="71"/>
        <end position="150"/>
    </location>
</feature>
<dbReference type="EMBL" id="BQKE01000001">
    <property type="protein sequence ID" value="GJM59472.1"/>
    <property type="molecule type" value="Genomic_DNA"/>
</dbReference>
<dbReference type="Gene3D" id="1.10.10.10">
    <property type="entry name" value="Winged helix-like DNA-binding domain superfamily/Winged helix DNA-binding domain"/>
    <property type="match status" value="1"/>
</dbReference>
<comment type="catalytic activity">
    <reaction evidence="1 9">
        <text>a 4-O-methyl-thymidine in DNA + L-cysteinyl-[protein] = a thymidine in DNA + S-methyl-L-cysteinyl-[protein]</text>
        <dbReference type="Rhea" id="RHEA:53428"/>
        <dbReference type="Rhea" id="RHEA-COMP:10131"/>
        <dbReference type="Rhea" id="RHEA-COMP:10132"/>
        <dbReference type="Rhea" id="RHEA-COMP:13555"/>
        <dbReference type="Rhea" id="RHEA-COMP:13556"/>
        <dbReference type="ChEBI" id="CHEBI:29950"/>
        <dbReference type="ChEBI" id="CHEBI:82612"/>
        <dbReference type="ChEBI" id="CHEBI:137386"/>
        <dbReference type="ChEBI" id="CHEBI:137387"/>
        <dbReference type="EC" id="2.1.1.63"/>
    </reaction>
</comment>
<evidence type="ECO:0000259" key="11">
    <source>
        <dbReference type="Pfam" id="PF02870"/>
    </source>
</evidence>
<keyword evidence="6 9" id="KW-0227">DNA damage</keyword>
<evidence type="ECO:0000256" key="2">
    <source>
        <dbReference type="ARBA" id="ARBA00008711"/>
    </source>
</evidence>
<comment type="miscellaneous">
    <text evidence="9">This enzyme catalyzes only one turnover and therefore is not strictly catalytic. According to one definition, an enzyme is a biocatalyst that acts repeatedly and over many reaction cycles.</text>
</comment>
<comment type="function">
    <text evidence="9">Involved in the cellular defense against the biological effects of O6-methylguanine (O6-MeG) and O4-methylthymine (O4-MeT) in DNA. Repairs the methylated nucleobase in DNA by stoichiometrically transferring the methyl group to a cysteine residue in the enzyme. This is a suicide reaction: the enzyme is irreversibly inactivated.</text>
</comment>
<keyword evidence="7 9" id="KW-0234">DNA repair</keyword>
<dbReference type="Proteomes" id="UP001310022">
    <property type="component" value="Unassembled WGS sequence"/>
</dbReference>
<evidence type="ECO:0000256" key="6">
    <source>
        <dbReference type="ARBA" id="ARBA00022763"/>
    </source>
</evidence>
<dbReference type="InterPro" id="IPR001497">
    <property type="entry name" value="MethylDNA_cys_MeTrfase_AS"/>
</dbReference>
<dbReference type="PROSITE" id="PS00374">
    <property type="entry name" value="MGMT"/>
    <property type="match status" value="1"/>
</dbReference>
<dbReference type="InterPro" id="IPR023546">
    <property type="entry name" value="MGMT"/>
</dbReference>
<dbReference type="GO" id="GO:0006307">
    <property type="term" value="P:DNA alkylation repair"/>
    <property type="evidence" value="ECO:0007669"/>
    <property type="project" value="UniProtKB-UniRule"/>
</dbReference>
<proteinExistence type="inferred from homology"/>
<dbReference type="FunFam" id="1.10.10.10:FF:000214">
    <property type="entry name" value="Methylated-DNA--protein-cysteine methyltransferase"/>
    <property type="match status" value="1"/>
</dbReference>
<evidence type="ECO:0000256" key="4">
    <source>
        <dbReference type="ARBA" id="ARBA00022603"/>
    </source>
</evidence>
<evidence type="ECO:0000313" key="12">
    <source>
        <dbReference type="EMBL" id="GJM59472.1"/>
    </source>
</evidence>
<comment type="subcellular location">
    <subcellularLocation>
        <location evidence="9">Cytoplasm</location>
    </subcellularLocation>
</comment>
<dbReference type="PANTHER" id="PTHR10815">
    <property type="entry name" value="METHYLATED-DNA--PROTEIN-CYSTEINE METHYLTRANSFERASE"/>
    <property type="match status" value="1"/>
</dbReference>
<dbReference type="HAMAP" id="MF_00772">
    <property type="entry name" value="OGT"/>
    <property type="match status" value="1"/>
</dbReference>
<organism evidence="12 13">
    <name type="scientific">Persicobacter diffluens</name>
    <dbReference type="NCBI Taxonomy" id="981"/>
    <lineage>
        <taxon>Bacteria</taxon>
        <taxon>Pseudomonadati</taxon>
        <taxon>Bacteroidota</taxon>
        <taxon>Cytophagia</taxon>
        <taxon>Cytophagales</taxon>
        <taxon>Persicobacteraceae</taxon>
        <taxon>Persicobacter</taxon>
    </lineage>
</organism>
<dbReference type="GO" id="GO:0003908">
    <property type="term" value="F:methylated-DNA-[protein]-cysteine S-methyltransferase activity"/>
    <property type="evidence" value="ECO:0007669"/>
    <property type="project" value="UniProtKB-UniRule"/>
</dbReference>
<keyword evidence="3 9" id="KW-0963">Cytoplasm</keyword>
<dbReference type="InterPro" id="IPR014048">
    <property type="entry name" value="MethylDNA_cys_MeTrfase_DNA-bd"/>
</dbReference>
<comment type="catalytic activity">
    <reaction evidence="8 9">
        <text>a 6-O-methyl-2'-deoxyguanosine in DNA + L-cysteinyl-[protein] = S-methyl-L-cysteinyl-[protein] + a 2'-deoxyguanosine in DNA</text>
        <dbReference type="Rhea" id="RHEA:24000"/>
        <dbReference type="Rhea" id="RHEA-COMP:10131"/>
        <dbReference type="Rhea" id="RHEA-COMP:10132"/>
        <dbReference type="Rhea" id="RHEA-COMP:11367"/>
        <dbReference type="Rhea" id="RHEA-COMP:11368"/>
        <dbReference type="ChEBI" id="CHEBI:29950"/>
        <dbReference type="ChEBI" id="CHEBI:82612"/>
        <dbReference type="ChEBI" id="CHEBI:85445"/>
        <dbReference type="ChEBI" id="CHEBI:85448"/>
        <dbReference type="EC" id="2.1.1.63"/>
    </reaction>
</comment>
<dbReference type="SUPFAM" id="SSF46767">
    <property type="entry name" value="Methylated DNA-protein cysteine methyltransferase, C-terminal domain"/>
    <property type="match status" value="1"/>
</dbReference>
<keyword evidence="5 9" id="KW-0808">Transferase</keyword>
<name>A0AAN5AI54_9BACT</name>
<feature type="domain" description="Methylguanine DNA methyltransferase ribonuclease-like" evidence="11">
    <location>
        <begin position="7"/>
        <end position="66"/>
    </location>
</feature>
<dbReference type="GO" id="GO:0005737">
    <property type="term" value="C:cytoplasm"/>
    <property type="evidence" value="ECO:0007669"/>
    <property type="project" value="UniProtKB-SubCell"/>
</dbReference>
<gene>
    <name evidence="12" type="primary">ogt</name>
    <name evidence="12" type="ORF">PEDI_00240</name>
</gene>
<dbReference type="Gene3D" id="3.30.160.70">
    <property type="entry name" value="Methylated DNA-protein cysteine methyltransferase domain"/>
    <property type="match status" value="1"/>
</dbReference>
<keyword evidence="13" id="KW-1185">Reference proteome</keyword>
<comment type="similarity">
    <text evidence="2 9">Belongs to the MGMT family.</text>
</comment>
<dbReference type="SUPFAM" id="SSF53155">
    <property type="entry name" value="Methylated DNA-protein cysteine methyltransferase domain"/>
    <property type="match status" value="1"/>
</dbReference>
<accession>A0AAN5AI54</accession>
<evidence type="ECO:0000256" key="7">
    <source>
        <dbReference type="ARBA" id="ARBA00023204"/>
    </source>
</evidence>
<sequence length="159" mass="17755">MQKKSFGYYPSPLGVIKITVADNAVIGLTFVAEKKANNPHPLIHKTVQQLVDYFKGKRKSFDLALRPEGTDFQKLVWQALDNVPFGKQISYKALAIQLGDEKLVRAVANANAKNPIAILIPCHRVVGSSGALTGYAWGLDRKEFLLKLERGLQQMRMDF</sequence>
<dbReference type="InterPro" id="IPR036217">
    <property type="entry name" value="MethylDNA_cys_MeTrfase_DNAb"/>
</dbReference>
<dbReference type="InterPro" id="IPR036388">
    <property type="entry name" value="WH-like_DNA-bd_sf"/>
</dbReference>
<evidence type="ECO:0000256" key="3">
    <source>
        <dbReference type="ARBA" id="ARBA00022490"/>
    </source>
</evidence>
<protein>
    <recommendedName>
        <fullName evidence="9">Methylated-DNA--protein-cysteine methyltransferase</fullName>
        <ecNumber evidence="9">2.1.1.63</ecNumber>
    </recommendedName>
    <alternativeName>
        <fullName evidence="9">6-O-methylguanine-DNA methyltransferase</fullName>
        <shortName evidence="9">MGMT</shortName>
    </alternativeName>
    <alternativeName>
        <fullName evidence="9">O-6-methylguanine-DNA-alkyltransferase</fullName>
    </alternativeName>
</protein>
<dbReference type="Pfam" id="PF02870">
    <property type="entry name" value="Methyltransf_1N"/>
    <property type="match status" value="1"/>
</dbReference>
<evidence type="ECO:0000313" key="13">
    <source>
        <dbReference type="Proteomes" id="UP001310022"/>
    </source>
</evidence>
<dbReference type="RefSeq" id="WP_338235527.1">
    <property type="nucleotide sequence ID" value="NZ_BQKE01000001.1"/>
</dbReference>
<feature type="active site" description="Nucleophile; methyl group acceptor" evidence="9">
    <location>
        <position position="122"/>
    </location>
</feature>
<evidence type="ECO:0000259" key="10">
    <source>
        <dbReference type="Pfam" id="PF01035"/>
    </source>
</evidence>
<dbReference type="PANTHER" id="PTHR10815:SF13">
    <property type="entry name" value="METHYLATED-DNA--PROTEIN-CYSTEINE METHYLTRANSFERASE"/>
    <property type="match status" value="1"/>
</dbReference>
<reference evidence="12 13" key="1">
    <citation type="submission" date="2021-12" db="EMBL/GenBank/DDBJ databases">
        <title>Genome sequencing of bacteria with rrn-lacking chromosome and rrn-plasmid.</title>
        <authorList>
            <person name="Anda M."/>
            <person name="Iwasaki W."/>
        </authorList>
    </citation>
    <scope>NUCLEOTIDE SEQUENCE [LARGE SCALE GENOMIC DNA]</scope>
    <source>
        <strain evidence="12 13">NBRC 15940</strain>
    </source>
</reference>
<dbReference type="NCBIfam" id="TIGR00589">
    <property type="entry name" value="ogt"/>
    <property type="match status" value="1"/>
</dbReference>